<feature type="signal peptide" evidence="2">
    <location>
        <begin position="1"/>
        <end position="19"/>
    </location>
</feature>
<evidence type="ECO:0000313" key="5">
    <source>
        <dbReference type="Proteomes" id="UP001139104"/>
    </source>
</evidence>
<accession>A0ABS9ZBG0</accession>
<sequence>MRVSWAICAFALTAGSAVAAVPAPPRRPADFLTAVAPPLPPPRPTELSPPPAPPPAPVAERPENPAACDSWLASGEVEATRRAPIAGPNGCGVEAPVALDAVILPDKRRVPIEPPPVLRCDFAAEAARWIAQDLVPSLEAGGERVVRLAGVGGYECRTRDRQPGAPMSEHAHGDAIDLTSVVFADGRVFSLASRANDLVLASKLRASACELFSTVLGPGADGAHESHVHFDLEPRRHGGKICEWDLR</sequence>
<organism evidence="4 5">
    <name type="scientific">Candidatus Rhodoblastus alkanivorans</name>
    <dbReference type="NCBI Taxonomy" id="2954117"/>
    <lineage>
        <taxon>Bacteria</taxon>
        <taxon>Pseudomonadati</taxon>
        <taxon>Pseudomonadota</taxon>
        <taxon>Alphaproteobacteria</taxon>
        <taxon>Hyphomicrobiales</taxon>
        <taxon>Rhodoblastaceae</taxon>
        <taxon>Rhodoblastus</taxon>
    </lineage>
</organism>
<keyword evidence="5" id="KW-1185">Reference proteome</keyword>
<name>A0ABS9ZBG0_9HYPH</name>
<evidence type="ECO:0000259" key="3">
    <source>
        <dbReference type="Pfam" id="PF06904"/>
    </source>
</evidence>
<gene>
    <name evidence="4" type="ORF">K2U94_14625</name>
</gene>
<keyword evidence="2" id="KW-0732">Signal</keyword>
<protein>
    <submittedName>
        <fullName evidence="4">Extensin family protein</fullName>
    </submittedName>
</protein>
<feature type="compositionally biased region" description="Pro residues" evidence="1">
    <location>
        <begin position="37"/>
        <end position="57"/>
    </location>
</feature>
<dbReference type="Pfam" id="PF06904">
    <property type="entry name" value="Extensin-like_C"/>
    <property type="match status" value="1"/>
</dbReference>
<feature type="region of interest" description="Disordered" evidence="1">
    <location>
        <begin position="32"/>
        <end position="66"/>
    </location>
</feature>
<dbReference type="EMBL" id="JAIVFP010000001">
    <property type="protein sequence ID" value="MCI4683977.1"/>
    <property type="molecule type" value="Genomic_DNA"/>
</dbReference>
<evidence type="ECO:0000256" key="2">
    <source>
        <dbReference type="SAM" id="SignalP"/>
    </source>
</evidence>
<proteinExistence type="predicted"/>
<evidence type="ECO:0000256" key="1">
    <source>
        <dbReference type="SAM" id="MobiDB-lite"/>
    </source>
</evidence>
<reference evidence="4" key="1">
    <citation type="journal article" date="2022" name="ISME J.">
        <title>Identification of active gaseous-alkane degraders at natural gas seeps.</title>
        <authorList>
            <person name="Farhan Ul Haque M."/>
            <person name="Hernandez M."/>
            <person name="Crombie A.T."/>
            <person name="Murrell J.C."/>
        </authorList>
    </citation>
    <scope>NUCLEOTIDE SEQUENCE</scope>
    <source>
        <strain evidence="4">PC2</strain>
    </source>
</reference>
<evidence type="ECO:0000313" key="4">
    <source>
        <dbReference type="EMBL" id="MCI4683977.1"/>
    </source>
</evidence>
<dbReference type="InterPro" id="IPR009683">
    <property type="entry name" value="Extensin-like_C"/>
</dbReference>
<dbReference type="Proteomes" id="UP001139104">
    <property type="component" value="Unassembled WGS sequence"/>
</dbReference>
<feature type="domain" description="Extensin-like C-terminal" evidence="3">
    <location>
        <begin position="67"/>
        <end position="242"/>
    </location>
</feature>
<comment type="caution">
    <text evidence="4">The sequence shown here is derived from an EMBL/GenBank/DDBJ whole genome shotgun (WGS) entry which is preliminary data.</text>
</comment>
<feature type="chain" id="PRO_5045094876" evidence="2">
    <location>
        <begin position="20"/>
        <end position="247"/>
    </location>
</feature>
<dbReference type="RefSeq" id="WP_243067893.1">
    <property type="nucleotide sequence ID" value="NZ_JAIVFK010000054.1"/>
</dbReference>